<sequence length="336" mass="37618">MGPEPNGGREETAHPGMQIYYHNITLVVVVSTGTSVWVIRDVGHIVDDWWVQIAVSWSADENLGLQLYVNGDLVARTQKPFSLLYTGIEFAKSLEDYLVQPPEHLLLGCCRVHPPANETAEVDEYEHFTDGVYDELAFWPWPLRQSELSLLLPGLIVLPTTLQPMMPTTTALPTVPACPYPEYTEYVTPAGVATGRCFSWRSYWMSFDDAMVECAAWPTQGTARMAVVDSSALNAWLLDNLNITTLPEIRDAWICARFLTAHDPVYHRCDDGGALLQKFIKTDVLAIRIQDNTCMSLDLDLAATSQSWQQDPCAYTKYFVCEILLPDALIAPEGNR</sequence>
<dbReference type="SUPFAM" id="SSF56436">
    <property type="entry name" value="C-type lectin-like"/>
    <property type="match status" value="1"/>
</dbReference>
<evidence type="ECO:0000313" key="1">
    <source>
        <dbReference type="Proteomes" id="UP000695022"/>
    </source>
</evidence>
<dbReference type="InterPro" id="IPR013320">
    <property type="entry name" value="ConA-like_dom_sf"/>
</dbReference>
<evidence type="ECO:0000313" key="2">
    <source>
        <dbReference type="RefSeq" id="XP_014678066.1"/>
    </source>
</evidence>
<dbReference type="GeneID" id="106817868"/>
<dbReference type="InterPro" id="IPR016187">
    <property type="entry name" value="CTDL_fold"/>
</dbReference>
<name>A0ABM1F0U5_PRICU</name>
<protein>
    <submittedName>
        <fullName evidence="2">Uncharacterized protein LOC106817868</fullName>
    </submittedName>
</protein>
<proteinExistence type="predicted"/>
<dbReference type="InterPro" id="IPR016186">
    <property type="entry name" value="C-type_lectin-like/link_sf"/>
</dbReference>
<keyword evidence="1" id="KW-1185">Reference proteome</keyword>
<dbReference type="RefSeq" id="XP_014678066.1">
    <property type="nucleotide sequence ID" value="XM_014822580.1"/>
</dbReference>
<reference evidence="2" key="1">
    <citation type="submission" date="2025-08" db="UniProtKB">
        <authorList>
            <consortium name="RefSeq"/>
        </authorList>
    </citation>
    <scope>IDENTIFICATION</scope>
</reference>
<organism evidence="1 2">
    <name type="scientific">Priapulus caudatus</name>
    <name type="common">Priapulid worm</name>
    <dbReference type="NCBI Taxonomy" id="37621"/>
    <lineage>
        <taxon>Eukaryota</taxon>
        <taxon>Metazoa</taxon>
        <taxon>Ecdysozoa</taxon>
        <taxon>Scalidophora</taxon>
        <taxon>Priapulida</taxon>
        <taxon>Priapulimorpha</taxon>
        <taxon>Priapulimorphida</taxon>
        <taxon>Priapulidae</taxon>
        <taxon>Priapulus</taxon>
    </lineage>
</organism>
<dbReference type="Gene3D" id="2.60.120.200">
    <property type="match status" value="1"/>
</dbReference>
<dbReference type="Gene3D" id="3.10.100.10">
    <property type="entry name" value="Mannose-Binding Protein A, subunit A"/>
    <property type="match status" value="1"/>
</dbReference>
<gene>
    <name evidence="2" type="primary">LOC106817868</name>
</gene>
<dbReference type="SUPFAM" id="SSF49899">
    <property type="entry name" value="Concanavalin A-like lectins/glucanases"/>
    <property type="match status" value="1"/>
</dbReference>
<accession>A0ABM1F0U5</accession>
<dbReference type="Proteomes" id="UP000695022">
    <property type="component" value="Unplaced"/>
</dbReference>